<dbReference type="Gene3D" id="3.40.1440.10">
    <property type="entry name" value="GIY-YIG endonuclease"/>
    <property type="match status" value="1"/>
</dbReference>
<comment type="similarity">
    <text evidence="1">Belongs to the UPF0213 family.</text>
</comment>
<comment type="caution">
    <text evidence="3">The sequence shown here is derived from an EMBL/GenBank/DDBJ whole genome shotgun (WGS) entry which is preliminary data.</text>
</comment>
<feature type="domain" description="GIY-YIG" evidence="2">
    <location>
        <begin position="4"/>
        <end position="81"/>
    </location>
</feature>
<dbReference type="InterPro" id="IPR035901">
    <property type="entry name" value="GIY-YIG_endonuc_sf"/>
</dbReference>
<sequence>MEKKIPCIYILTNKNNTVLYVGVTNNLLRRVWEHKEKISDGFTKQYGIDKLVYYEFLEDMKEAIKREKVIKGGSRRRKMDLINSFNSSWEDLYQTLM</sequence>
<dbReference type="InterPro" id="IPR050190">
    <property type="entry name" value="UPF0213_domain"/>
</dbReference>
<proteinExistence type="inferred from homology"/>
<name>A0A2H0DVW8_9BACT</name>
<dbReference type="Proteomes" id="UP000231136">
    <property type="component" value="Unassembled WGS sequence"/>
</dbReference>
<dbReference type="PANTHER" id="PTHR34477">
    <property type="entry name" value="UPF0213 PROTEIN YHBQ"/>
    <property type="match status" value="1"/>
</dbReference>
<evidence type="ECO:0000256" key="1">
    <source>
        <dbReference type="ARBA" id="ARBA00007435"/>
    </source>
</evidence>
<dbReference type="CDD" id="cd10448">
    <property type="entry name" value="GIY-YIG_unchar_3"/>
    <property type="match status" value="1"/>
</dbReference>
<dbReference type="EMBL" id="PCTR01000085">
    <property type="protein sequence ID" value="PIP85750.1"/>
    <property type="molecule type" value="Genomic_DNA"/>
</dbReference>
<evidence type="ECO:0000259" key="2">
    <source>
        <dbReference type="PROSITE" id="PS50164"/>
    </source>
</evidence>
<gene>
    <name evidence="3" type="ORF">COW83_02605</name>
</gene>
<dbReference type="PANTHER" id="PTHR34477:SF5">
    <property type="entry name" value="BSL5627 PROTEIN"/>
    <property type="match status" value="1"/>
</dbReference>
<protein>
    <submittedName>
        <fullName evidence="3">Excinuclease ABC subunit C</fullName>
    </submittedName>
</protein>
<dbReference type="AlphaFoldDB" id="A0A2H0DVW8"/>
<dbReference type="SUPFAM" id="SSF82771">
    <property type="entry name" value="GIY-YIG endonuclease"/>
    <property type="match status" value="1"/>
</dbReference>
<accession>A0A2H0DVW8</accession>
<organism evidence="3 4">
    <name type="scientific">Candidatus Collierbacteria bacterium CG22_combo_CG10-13_8_21_14_all_43_12</name>
    <dbReference type="NCBI Taxonomy" id="1974537"/>
    <lineage>
        <taxon>Bacteria</taxon>
        <taxon>Candidatus Collieribacteriota</taxon>
    </lineage>
</organism>
<evidence type="ECO:0000313" key="3">
    <source>
        <dbReference type="EMBL" id="PIP85750.1"/>
    </source>
</evidence>
<evidence type="ECO:0000313" key="4">
    <source>
        <dbReference type="Proteomes" id="UP000231136"/>
    </source>
</evidence>
<dbReference type="PROSITE" id="PS50164">
    <property type="entry name" value="GIY_YIG"/>
    <property type="match status" value="1"/>
</dbReference>
<dbReference type="InterPro" id="IPR000305">
    <property type="entry name" value="GIY-YIG_endonuc"/>
</dbReference>
<reference evidence="3 4" key="1">
    <citation type="submission" date="2017-09" db="EMBL/GenBank/DDBJ databases">
        <title>Depth-based differentiation of microbial function through sediment-hosted aquifers and enrichment of novel symbionts in the deep terrestrial subsurface.</title>
        <authorList>
            <person name="Probst A.J."/>
            <person name="Ladd B."/>
            <person name="Jarett J.K."/>
            <person name="Geller-Mcgrath D.E."/>
            <person name="Sieber C.M."/>
            <person name="Emerson J.B."/>
            <person name="Anantharaman K."/>
            <person name="Thomas B.C."/>
            <person name="Malmstrom R."/>
            <person name="Stieglmeier M."/>
            <person name="Klingl A."/>
            <person name="Woyke T."/>
            <person name="Ryan C.M."/>
            <person name="Banfield J.F."/>
        </authorList>
    </citation>
    <scope>NUCLEOTIDE SEQUENCE [LARGE SCALE GENOMIC DNA]</scope>
    <source>
        <strain evidence="3">CG22_combo_CG10-13_8_21_14_all_43_12</strain>
    </source>
</reference>
<dbReference type="Pfam" id="PF01541">
    <property type="entry name" value="GIY-YIG"/>
    <property type="match status" value="1"/>
</dbReference>